<dbReference type="Proteomes" id="UP000188532">
    <property type="component" value="Unassembled WGS sequence"/>
</dbReference>
<name>A0A1V3WLZ6_MYCKA</name>
<evidence type="ECO:0000313" key="1">
    <source>
        <dbReference type="EMBL" id="OOK67990.1"/>
    </source>
</evidence>
<comment type="caution">
    <text evidence="1">The sequence shown here is derived from an EMBL/GenBank/DDBJ whole genome shotgun (WGS) entry which is preliminary data.</text>
</comment>
<proteinExistence type="predicted"/>
<reference evidence="1 2" key="1">
    <citation type="submission" date="2017-02" db="EMBL/GenBank/DDBJ databases">
        <title>Complete genome sequences of Mycobacterium kansasii strains isolated from rhesus macaques.</title>
        <authorList>
            <person name="Panda A."/>
            <person name="Nagaraj S."/>
            <person name="Zhao X."/>
            <person name="Tettelin H."/>
            <person name="Detolla L.J."/>
        </authorList>
    </citation>
    <scope>NUCLEOTIDE SEQUENCE [LARGE SCALE GENOMIC DNA]</scope>
    <source>
        <strain evidence="1 2">11-3469</strain>
    </source>
</reference>
<protein>
    <submittedName>
        <fullName evidence="1">Uncharacterized protein</fullName>
    </submittedName>
</protein>
<dbReference type="EMBL" id="MVBN01000008">
    <property type="protein sequence ID" value="OOK67990.1"/>
    <property type="molecule type" value="Genomic_DNA"/>
</dbReference>
<gene>
    <name evidence="1" type="ORF">BZL29_6581</name>
</gene>
<accession>A0A1V3WLZ6</accession>
<sequence length="73" mass="8563">MFPYRQLQPSPRRVEPRWQSSESICPPWGEWYSATVTFHRALGGPRRERPARPAMTNISLVEARMPVDFQMFA</sequence>
<organism evidence="1 2">
    <name type="scientific">Mycobacterium kansasii</name>
    <dbReference type="NCBI Taxonomy" id="1768"/>
    <lineage>
        <taxon>Bacteria</taxon>
        <taxon>Bacillati</taxon>
        <taxon>Actinomycetota</taxon>
        <taxon>Actinomycetes</taxon>
        <taxon>Mycobacteriales</taxon>
        <taxon>Mycobacteriaceae</taxon>
        <taxon>Mycobacterium</taxon>
    </lineage>
</organism>
<dbReference type="AlphaFoldDB" id="A0A1V3WLZ6"/>
<evidence type="ECO:0000313" key="2">
    <source>
        <dbReference type="Proteomes" id="UP000188532"/>
    </source>
</evidence>